<dbReference type="GO" id="GO:0005737">
    <property type="term" value="C:cytoplasm"/>
    <property type="evidence" value="ECO:0007669"/>
    <property type="project" value="TreeGrafter"/>
</dbReference>
<dbReference type="EMBL" id="SLZZ01000014">
    <property type="protein sequence ID" value="TCS77923.1"/>
    <property type="molecule type" value="Genomic_DNA"/>
</dbReference>
<dbReference type="InterPro" id="IPR052557">
    <property type="entry name" value="CAP/Cytokinesis_protein"/>
</dbReference>
<proteinExistence type="predicted"/>
<accession>A0A4R3K570</accession>
<sequence length="410" mass="47028">MRNRRKRRKRKQWPAFLGFFLAVCILSGMGTVVLKQFPQIFTSAKEAAQTVKLQAGHEESVPFEKIKVPEVDMAGGYYYQQLGEEEQKLYTEIYQGILESSDSIYVHSSNVEALKKVSSFIFCDRPELFWCGGEMQMTSYADYSEIQPVYLYTGEEKEQRQSRIDTAVSECLSGITGDMTEYDKIKYIFEYLVNTVDYNLEAPDNQNIYSALVGKSSVCAGYSRAAQYLLQQLGIECIYVTGTIPEQGAHAWNIVKCGGQYYQMDVTFGDPVFLEAESGENIPDKSTNYDYLCCSDAEILKNHTMDTDVSYPLCSSMDLNYYKLNGMYYEEFQPEQLLEDMNQTIYNKESSFTCKFASDTLYQQSHDGILNGLVQNAAQNLLEHYGLETVQYTYVEDDVMDKIIIFWNYQ</sequence>
<dbReference type="InterPro" id="IPR002931">
    <property type="entry name" value="Transglutaminase-like"/>
</dbReference>
<name>A0A4R3K570_9FIRM</name>
<organism evidence="2 3">
    <name type="scientific">Muricomes intestini</name>
    <dbReference type="NCBI Taxonomy" id="1796634"/>
    <lineage>
        <taxon>Bacteria</taxon>
        <taxon>Bacillati</taxon>
        <taxon>Bacillota</taxon>
        <taxon>Clostridia</taxon>
        <taxon>Lachnospirales</taxon>
        <taxon>Lachnospiraceae</taxon>
        <taxon>Muricomes</taxon>
    </lineage>
</organism>
<protein>
    <submittedName>
        <fullName evidence="2">Transglutaminase superfamily protein</fullName>
    </submittedName>
</protein>
<dbReference type="Gene3D" id="3.10.620.30">
    <property type="match status" value="1"/>
</dbReference>
<dbReference type="AlphaFoldDB" id="A0A4R3K570"/>
<dbReference type="PANTHER" id="PTHR46333:SF2">
    <property type="entry name" value="CYTOKINESIS PROTEIN 3"/>
    <property type="match status" value="1"/>
</dbReference>
<evidence type="ECO:0000313" key="3">
    <source>
        <dbReference type="Proteomes" id="UP000295726"/>
    </source>
</evidence>
<evidence type="ECO:0000259" key="1">
    <source>
        <dbReference type="Pfam" id="PF01841"/>
    </source>
</evidence>
<dbReference type="PANTHER" id="PTHR46333">
    <property type="entry name" value="CYTOKINESIS PROTEIN 3"/>
    <property type="match status" value="1"/>
</dbReference>
<dbReference type="OrthoDB" id="9788327at2"/>
<comment type="caution">
    <text evidence="2">The sequence shown here is derived from an EMBL/GenBank/DDBJ whole genome shotgun (WGS) entry which is preliminary data.</text>
</comment>
<dbReference type="Proteomes" id="UP000295726">
    <property type="component" value="Unassembled WGS sequence"/>
</dbReference>
<reference evidence="2 3" key="1">
    <citation type="submission" date="2019-03" db="EMBL/GenBank/DDBJ databases">
        <title>Genomic Encyclopedia of Type Strains, Phase IV (KMG-IV): sequencing the most valuable type-strain genomes for metagenomic binning, comparative biology and taxonomic classification.</title>
        <authorList>
            <person name="Goeker M."/>
        </authorList>
    </citation>
    <scope>NUCLEOTIDE SEQUENCE [LARGE SCALE GENOMIC DNA]</scope>
    <source>
        <strain evidence="2 3">DSM 29489</strain>
    </source>
</reference>
<dbReference type="InterPro" id="IPR038765">
    <property type="entry name" value="Papain-like_cys_pep_sf"/>
</dbReference>
<feature type="domain" description="Transglutaminase-like" evidence="1">
    <location>
        <begin position="176"/>
        <end position="265"/>
    </location>
</feature>
<dbReference type="Pfam" id="PF01841">
    <property type="entry name" value="Transglut_core"/>
    <property type="match status" value="1"/>
</dbReference>
<evidence type="ECO:0000313" key="2">
    <source>
        <dbReference type="EMBL" id="TCS77923.1"/>
    </source>
</evidence>
<gene>
    <name evidence="2" type="ORF">EDD59_11479</name>
</gene>
<dbReference type="SUPFAM" id="SSF54001">
    <property type="entry name" value="Cysteine proteinases"/>
    <property type="match status" value="1"/>
</dbReference>
<keyword evidence="3" id="KW-1185">Reference proteome</keyword>
<dbReference type="RefSeq" id="WP_132381780.1">
    <property type="nucleotide sequence ID" value="NZ_SLZZ01000014.1"/>
</dbReference>